<evidence type="ECO:0000313" key="3">
    <source>
        <dbReference type="EMBL" id="KAJ8899774.1"/>
    </source>
</evidence>
<dbReference type="InterPro" id="IPR057713">
    <property type="entry name" value="DUF7953"/>
</dbReference>
<name>A0AAV8UBG0_9ROSI</name>
<accession>A0AAV8UBG0</accession>
<dbReference type="PANTHER" id="PTHR33780">
    <property type="entry name" value="EXPRESSED PROTEIN"/>
    <property type="match status" value="1"/>
</dbReference>
<comment type="caution">
    <text evidence="3">The sequence shown here is derived from an EMBL/GenBank/DDBJ whole genome shotgun (WGS) entry which is preliminary data.</text>
</comment>
<dbReference type="Pfam" id="PF25829">
    <property type="entry name" value="DUF7953"/>
    <property type="match status" value="1"/>
</dbReference>
<evidence type="ECO:0000259" key="2">
    <source>
        <dbReference type="Pfam" id="PF25829"/>
    </source>
</evidence>
<keyword evidence="1" id="KW-1133">Transmembrane helix</keyword>
<keyword evidence="1" id="KW-0472">Membrane</keyword>
<feature type="domain" description="DUF7953" evidence="2">
    <location>
        <begin position="32"/>
        <end position="143"/>
    </location>
</feature>
<evidence type="ECO:0000256" key="1">
    <source>
        <dbReference type="SAM" id="Phobius"/>
    </source>
</evidence>
<organism evidence="3 4">
    <name type="scientific">Erythroxylum novogranatense</name>
    <dbReference type="NCBI Taxonomy" id="1862640"/>
    <lineage>
        <taxon>Eukaryota</taxon>
        <taxon>Viridiplantae</taxon>
        <taxon>Streptophyta</taxon>
        <taxon>Embryophyta</taxon>
        <taxon>Tracheophyta</taxon>
        <taxon>Spermatophyta</taxon>
        <taxon>Magnoliopsida</taxon>
        <taxon>eudicotyledons</taxon>
        <taxon>Gunneridae</taxon>
        <taxon>Pentapetalae</taxon>
        <taxon>rosids</taxon>
        <taxon>fabids</taxon>
        <taxon>Malpighiales</taxon>
        <taxon>Erythroxylaceae</taxon>
        <taxon>Erythroxylum</taxon>
    </lineage>
</organism>
<protein>
    <recommendedName>
        <fullName evidence="2">DUF7953 domain-containing protein</fullName>
    </recommendedName>
</protein>
<keyword evidence="4" id="KW-1185">Reference proteome</keyword>
<dbReference type="EMBL" id="JAIWQS010000008">
    <property type="protein sequence ID" value="KAJ8899774.1"/>
    <property type="molecule type" value="Genomic_DNA"/>
</dbReference>
<feature type="transmembrane region" description="Helical" evidence="1">
    <location>
        <begin position="168"/>
        <end position="193"/>
    </location>
</feature>
<dbReference type="PANTHER" id="PTHR33780:SF3">
    <property type="entry name" value="EXPRESSED PROTEIN"/>
    <property type="match status" value="1"/>
</dbReference>
<sequence>MPVGHSLNFGVSAVLLVYWILLSYCSGFVLSGVVTLDSIKIYKTHELFMIKPTVYFRCKGEDRVELPDVKEVNVSYSFNGEESWQPLTQITDKKCKRCGFYEKDNFKPDDVFDEWELCPSDFKDSDGKYRRIKDNEFDATFLCLQCASLGADANSSSHKHDRGNGMHLAVIIVISVLVSSVLILALFTAFKYWQKRKREQEQARFLKLFEDGDDIEDELGLGADM</sequence>
<keyword evidence="1" id="KW-0812">Transmembrane</keyword>
<feature type="transmembrane region" description="Helical" evidence="1">
    <location>
        <begin position="16"/>
        <end position="36"/>
    </location>
</feature>
<proteinExistence type="predicted"/>
<reference evidence="3 4" key="1">
    <citation type="submission" date="2021-09" db="EMBL/GenBank/DDBJ databases">
        <title>Genomic insights and catalytic innovation underlie evolution of tropane alkaloids biosynthesis.</title>
        <authorList>
            <person name="Wang Y.-J."/>
            <person name="Tian T."/>
            <person name="Huang J.-P."/>
            <person name="Huang S.-X."/>
        </authorList>
    </citation>
    <scope>NUCLEOTIDE SEQUENCE [LARGE SCALE GENOMIC DNA]</scope>
    <source>
        <strain evidence="3">KIB-2018</strain>
        <tissue evidence="3">Leaf</tissue>
    </source>
</reference>
<evidence type="ECO:0000313" key="4">
    <source>
        <dbReference type="Proteomes" id="UP001159364"/>
    </source>
</evidence>
<gene>
    <name evidence="3" type="ORF">K2173_019474</name>
</gene>
<dbReference type="AlphaFoldDB" id="A0AAV8UBG0"/>
<dbReference type="Proteomes" id="UP001159364">
    <property type="component" value="Linkage Group LG08"/>
</dbReference>